<evidence type="ECO:0000259" key="4">
    <source>
        <dbReference type="Pfam" id="PF00248"/>
    </source>
</evidence>
<evidence type="ECO:0000256" key="3">
    <source>
        <dbReference type="ARBA" id="ARBA00023002"/>
    </source>
</evidence>
<dbReference type="Pfam" id="PF00248">
    <property type="entry name" value="Aldo_ket_red"/>
    <property type="match status" value="1"/>
</dbReference>
<evidence type="ECO:0000313" key="6">
    <source>
        <dbReference type="Proteomes" id="UP001314635"/>
    </source>
</evidence>
<dbReference type="InterPro" id="IPR023210">
    <property type="entry name" value="NADP_OxRdtase_dom"/>
</dbReference>
<dbReference type="Gene3D" id="3.20.20.100">
    <property type="entry name" value="NADP-dependent oxidoreductase domain"/>
    <property type="match status" value="1"/>
</dbReference>
<dbReference type="PROSITE" id="PS00062">
    <property type="entry name" value="ALDOKETO_REDUCTASE_2"/>
    <property type="match status" value="1"/>
</dbReference>
<accession>A0ABS5GJ94</accession>
<keyword evidence="3" id="KW-0560">Oxidoreductase</keyword>
<name>A0ABS5GJ94_9BRAD</name>
<comment type="caution">
    <text evidence="5">The sequence shown here is derived from an EMBL/GenBank/DDBJ whole genome shotgun (WGS) entry which is preliminary data.</text>
</comment>
<dbReference type="InterPro" id="IPR020471">
    <property type="entry name" value="AKR"/>
</dbReference>
<dbReference type="SUPFAM" id="SSF51430">
    <property type="entry name" value="NAD(P)-linked oxidoreductase"/>
    <property type="match status" value="1"/>
</dbReference>
<dbReference type="PANTHER" id="PTHR43827:SF3">
    <property type="entry name" value="NADP-DEPENDENT OXIDOREDUCTASE DOMAIN-CONTAINING PROTEIN"/>
    <property type="match status" value="1"/>
</dbReference>
<dbReference type="RefSeq" id="WP_172242134.1">
    <property type="nucleotide sequence ID" value="NZ_JABFDP010000036.1"/>
</dbReference>
<dbReference type="InterPro" id="IPR036812">
    <property type="entry name" value="NAD(P)_OxRdtase_dom_sf"/>
</dbReference>
<reference evidence="6" key="1">
    <citation type="journal article" date="2021" name="ISME J.">
        <title>Evolutionary origin and ecological implication of a unique nif island in free-living Bradyrhizobium lineages.</title>
        <authorList>
            <person name="Tao J."/>
        </authorList>
    </citation>
    <scope>NUCLEOTIDE SEQUENCE [LARGE SCALE GENOMIC DNA]</scope>
    <source>
        <strain evidence="6">SZCCT0094</strain>
    </source>
</reference>
<dbReference type="PROSITE" id="PS00798">
    <property type="entry name" value="ALDOKETO_REDUCTASE_1"/>
    <property type="match status" value="1"/>
</dbReference>
<proteinExistence type="inferred from homology"/>
<dbReference type="CDD" id="cd19140">
    <property type="entry name" value="AKR_AKR3F3"/>
    <property type="match status" value="1"/>
</dbReference>
<organism evidence="5 6">
    <name type="scientific">Bradyrhizobium denitrificans</name>
    <dbReference type="NCBI Taxonomy" id="2734912"/>
    <lineage>
        <taxon>Bacteria</taxon>
        <taxon>Pseudomonadati</taxon>
        <taxon>Pseudomonadota</taxon>
        <taxon>Alphaproteobacteria</taxon>
        <taxon>Hyphomicrobiales</taxon>
        <taxon>Nitrobacteraceae</taxon>
        <taxon>Bradyrhizobium</taxon>
    </lineage>
</organism>
<dbReference type="InterPro" id="IPR018170">
    <property type="entry name" value="Aldo/ket_reductase_CS"/>
</dbReference>
<dbReference type="PRINTS" id="PR00069">
    <property type="entry name" value="ALDKETRDTASE"/>
</dbReference>
<protein>
    <submittedName>
        <fullName evidence="5">Aldo/keto reductase</fullName>
    </submittedName>
</protein>
<keyword evidence="6" id="KW-1185">Reference proteome</keyword>
<dbReference type="Proteomes" id="UP001314635">
    <property type="component" value="Unassembled WGS sequence"/>
</dbReference>
<sequence>MLMIDANGARIPALGLGTWELRGRTCARIVEQALTLGYRHIDTAQVYENEQEVGEGLRASRVRRSELFLTTKVWTTHFAPNDLERSTKESLVRLRVSDVDLLLLHWPNSHVPLAETLGALAHAKTLGLTRHIGVSNFTVALLDEAVALSPEPLVCNQVEYHPYLEQTKIREACARHGIAMVAYSPIAKGKIRNDPTLTRIGHAHGKSPAQICLRWLVQQNVVAIPRTSKIERLSENLDVFDFELSEQDMTDIFAMGSAGGRMTDFAFAPKWD</sequence>
<keyword evidence="2" id="KW-0521">NADP</keyword>
<evidence type="ECO:0000313" key="5">
    <source>
        <dbReference type="EMBL" id="MBR1141407.1"/>
    </source>
</evidence>
<evidence type="ECO:0000256" key="2">
    <source>
        <dbReference type="ARBA" id="ARBA00022857"/>
    </source>
</evidence>
<dbReference type="PANTHER" id="PTHR43827">
    <property type="entry name" value="2,5-DIKETO-D-GLUCONIC ACID REDUCTASE"/>
    <property type="match status" value="1"/>
</dbReference>
<dbReference type="PIRSF" id="PIRSF000097">
    <property type="entry name" value="AKR"/>
    <property type="match status" value="1"/>
</dbReference>
<feature type="domain" description="NADP-dependent oxidoreductase" evidence="4">
    <location>
        <begin position="14"/>
        <end position="252"/>
    </location>
</feature>
<comment type="similarity">
    <text evidence="1">Belongs to the aldo/keto reductase family.</text>
</comment>
<gene>
    <name evidence="5" type="ORF">JQ619_37245</name>
</gene>
<evidence type="ECO:0000256" key="1">
    <source>
        <dbReference type="ARBA" id="ARBA00007905"/>
    </source>
</evidence>
<dbReference type="EMBL" id="JAFCLK010000064">
    <property type="protein sequence ID" value="MBR1141407.1"/>
    <property type="molecule type" value="Genomic_DNA"/>
</dbReference>
<dbReference type="PROSITE" id="PS00063">
    <property type="entry name" value="ALDOKETO_REDUCTASE_3"/>
    <property type="match status" value="1"/>
</dbReference>